<keyword evidence="1" id="KW-1133">Transmembrane helix</keyword>
<dbReference type="WBParaSite" id="SRAE_1000032300.1">
    <property type="protein sequence ID" value="SRAE_1000032300.1"/>
    <property type="gene ID" value="WBGene00256917"/>
</dbReference>
<dbReference type="Proteomes" id="UP000035682">
    <property type="component" value="Unplaced"/>
</dbReference>
<keyword evidence="1" id="KW-0812">Transmembrane</keyword>
<dbReference type="RefSeq" id="XP_024501249.1">
    <property type="nucleotide sequence ID" value="XM_024647142.1"/>
</dbReference>
<dbReference type="AlphaFoldDB" id="A0A090L1P9"/>
<organism evidence="3">
    <name type="scientific">Strongyloides ratti</name>
    <name type="common">Parasitic roundworm</name>
    <dbReference type="NCBI Taxonomy" id="34506"/>
    <lineage>
        <taxon>Eukaryota</taxon>
        <taxon>Metazoa</taxon>
        <taxon>Ecdysozoa</taxon>
        <taxon>Nematoda</taxon>
        <taxon>Chromadorea</taxon>
        <taxon>Rhabditida</taxon>
        <taxon>Tylenchina</taxon>
        <taxon>Panagrolaimomorpha</taxon>
        <taxon>Strongyloidoidea</taxon>
        <taxon>Strongyloididae</taxon>
        <taxon>Strongyloides</taxon>
    </lineage>
</organism>
<keyword evidence="2" id="KW-0732">Signal</keyword>
<protein>
    <submittedName>
        <fullName evidence="3 5">Uncharacterized protein</fullName>
    </submittedName>
</protein>
<reference evidence="5" key="2">
    <citation type="submission" date="2020-12" db="UniProtKB">
        <authorList>
            <consortium name="WormBaseParasite"/>
        </authorList>
    </citation>
    <scope>IDENTIFICATION</scope>
</reference>
<reference evidence="3 4" key="1">
    <citation type="submission" date="2014-09" db="EMBL/GenBank/DDBJ databases">
        <authorList>
            <person name="Martin A.A."/>
        </authorList>
    </citation>
    <scope>NUCLEOTIDE SEQUENCE</scope>
    <source>
        <strain evidence="4">ED321</strain>
        <strain evidence="3">ED321 Heterogonic</strain>
    </source>
</reference>
<proteinExistence type="predicted"/>
<accession>A0A090L1P9</accession>
<feature type="transmembrane region" description="Helical" evidence="1">
    <location>
        <begin position="567"/>
        <end position="597"/>
    </location>
</feature>
<evidence type="ECO:0000256" key="1">
    <source>
        <dbReference type="SAM" id="Phobius"/>
    </source>
</evidence>
<evidence type="ECO:0000313" key="3">
    <source>
        <dbReference type="EMBL" id="CEF62047.1"/>
    </source>
</evidence>
<keyword evidence="4" id="KW-1185">Reference proteome</keyword>
<evidence type="ECO:0000313" key="4">
    <source>
        <dbReference type="Proteomes" id="UP000035682"/>
    </source>
</evidence>
<evidence type="ECO:0000256" key="2">
    <source>
        <dbReference type="SAM" id="SignalP"/>
    </source>
</evidence>
<evidence type="ECO:0000313" key="6">
    <source>
        <dbReference type="WormBase" id="SRAE_1000032300"/>
    </source>
</evidence>
<evidence type="ECO:0000313" key="5">
    <source>
        <dbReference type="WBParaSite" id="SRAE_1000032300.1"/>
    </source>
</evidence>
<dbReference type="EMBL" id="LN609528">
    <property type="protein sequence ID" value="CEF62047.1"/>
    <property type="molecule type" value="Genomic_DNA"/>
</dbReference>
<keyword evidence="1" id="KW-0472">Membrane</keyword>
<feature type="chain" id="PRO_5015030380" evidence="2">
    <location>
        <begin position="22"/>
        <end position="628"/>
    </location>
</feature>
<dbReference type="CTD" id="36374412"/>
<dbReference type="GeneID" id="36374412"/>
<gene>
    <name evidence="3 5 6" type="ORF">SRAE_1000032300</name>
</gene>
<feature type="signal peptide" evidence="2">
    <location>
        <begin position="1"/>
        <end position="21"/>
    </location>
</feature>
<dbReference type="WormBase" id="SRAE_1000032300">
    <property type="protein sequence ID" value="SRP10822"/>
    <property type="gene ID" value="WBGene00256917"/>
</dbReference>
<sequence>MIFDSFPVILLLSVTFMLIEANSKLESKIKKDNEIDKGYIYSFFKNYNITDLQEFNCTIKHYHGINLTKTKYLIVNWDDMMLIENKTSPQIYINIFYPENTTTNVINENKKISKWKLECGIDSCTFGLKFILDNKHYSDLMYYNKTIEPDYSLMIFFTMKNDRFSLKTISYGGHNYPLYFCPTKFWFTNESNIIFQPHKSIENIKNFYGIESKKILVPIFPQSLNSKFFVCGVIKQPTLTDIQVGYNIKQNNEKNMEILNYCGIYNNNQINFSFLFLDINYNYDGTRKVIKIKADNDAILFGEVYYIYSYYNNNGKINGSLVNEPLKPRCLVKREIINTKSKIIPNFLFYNKLELFKKDNINYYLIDQKVYNRRFIVKCLTKFEMYYSSNLDNYYSMAVELELKKEINNSNELIDTNSILFLKNNLDSYGQYTCNVLSVSKSFINSGTIIENVYFIPDDHSYFYLPTINSSELISDIPSCKKSYGNFSYLTNIHVSFLNTSEKDIFTGTDNNNKVQKSFFNSSRKDFNETSHIICTYKTIVDTIFETHQLFKNKNTLGKYPLIMEKVYVYDFVYCVLVSIFFIIILLIIFLIFIYFVRKLRKICFKYKKEYKSTESKKEIQMNENYHV</sequence>
<name>A0A090L1P9_STRRB</name>